<accession>A0A834N2Z7</accession>
<dbReference type="AlphaFoldDB" id="A0A834N2Z7"/>
<dbReference type="Proteomes" id="UP000617340">
    <property type="component" value="Unassembled WGS sequence"/>
</dbReference>
<comment type="caution">
    <text evidence="1">The sequence shown here is derived from an EMBL/GenBank/DDBJ whole genome shotgun (WGS) entry which is preliminary data.</text>
</comment>
<reference evidence="1" key="1">
    <citation type="journal article" date="2020" name="G3 (Bethesda)">
        <title>High-Quality Assemblies for Three Invasive Social Wasps from the &lt;i&gt;Vespula&lt;/i&gt; Genus.</title>
        <authorList>
            <person name="Harrop T.W.R."/>
            <person name="Guhlin J."/>
            <person name="McLaughlin G.M."/>
            <person name="Permina E."/>
            <person name="Stockwell P."/>
            <person name="Gilligan J."/>
            <person name="Le Lec M.F."/>
            <person name="Gruber M.A.M."/>
            <person name="Quinn O."/>
            <person name="Lovegrove M."/>
            <person name="Duncan E.J."/>
            <person name="Remnant E.J."/>
            <person name="Van Eeckhoven J."/>
            <person name="Graham B."/>
            <person name="Knapp R.A."/>
            <person name="Langford K.W."/>
            <person name="Kronenberg Z."/>
            <person name="Press M.O."/>
            <person name="Eacker S.M."/>
            <person name="Wilson-Rankin E.E."/>
            <person name="Purcell J."/>
            <person name="Lester P.J."/>
            <person name="Dearden P.K."/>
        </authorList>
    </citation>
    <scope>NUCLEOTIDE SEQUENCE</scope>
    <source>
        <strain evidence="1">Linc-1</strain>
    </source>
</reference>
<evidence type="ECO:0000313" key="2">
    <source>
        <dbReference type="Proteomes" id="UP000617340"/>
    </source>
</evidence>
<evidence type="ECO:0000313" key="1">
    <source>
        <dbReference type="EMBL" id="KAF7393920.1"/>
    </source>
</evidence>
<dbReference type="EMBL" id="JACSDZ010000010">
    <property type="protein sequence ID" value="KAF7393920.1"/>
    <property type="molecule type" value="Genomic_DNA"/>
</dbReference>
<keyword evidence="2" id="KW-1185">Reference proteome</keyword>
<proteinExistence type="predicted"/>
<gene>
    <name evidence="1" type="ORF">HZH68_010739</name>
</gene>
<protein>
    <submittedName>
        <fullName evidence="1">Uncharacterized protein</fullName>
    </submittedName>
</protein>
<organism evidence="1 2">
    <name type="scientific">Vespula germanica</name>
    <name type="common">German yellow jacket</name>
    <name type="synonym">Paravespula germanica</name>
    <dbReference type="NCBI Taxonomy" id="30212"/>
    <lineage>
        <taxon>Eukaryota</taxon>
        <taxon>Metazoa</taxon>
        <taxon>Ecdysozoa</taxon>
        <taxon>Arthropoda</taxon>
        <taxon>Hexapoda</taxon>
        <taxon>Insecta</taxon>
        <taxon>Pterygota</taxon>
        <taxon>Neoptera</taxon>
        <taxon>Endopterygota</taxon>
        <taxon>Hymenoptera</taxon>
        <taxon>Apocrita</taxon>
        <taxon>Aculeata</taxon>
        <taxon>Vespoidea</taxon>
        <taxon>Vespidae</taxon>
        <taxon>Vespinae</taxon>
        <taxon>Vespula</taxon>
    </lineage>
</organism>
<name>A0A834N2Z7_VESGE</name>
<sequence>MIVVARPRKRVRVEGKYGALLASWLVFLMSRSRREWLRGSLLSYDMLEVTLGVLAEQQRQHNGTRSCQAQARCNIFKRSSLSTAKRQTEKELFGTRQFPCKSRESSTRAATTVEAVVEPEAEAEAEVAAVEAEAATAAEENANVVLRALIKFAEGAASRLGA</sequence>